<dbReference type="InterPro" id="IPR052701">
    <property type="entry name" value="GAG_Ulvan_Degrading_Sulfatases"/>
</dbReference>
<dbReference type="AlphaFoldDB" id="A0A495E5E6"/>
<dbReference type="RefSeq" id="WP_121067985.1">
    <property type="nucleotide sequence ID" value="NZ_RBIQ01000009.1"/>
</dbReference>
<proteinExistence type="predicted"/>
<evidence type="ECO:0000259" key="2">
    <source>
        <dbReference type="Pfam" id="PF00884"/>
    </source>
</evidence>
<dbReference type="PANTHER" id="PTHR43751">
    <property type="entry name" value="SULFATASE"/>
    <property type="match status" value="1"/>
</dbReference>
<accession>A0A495E5E6</accession>
<dbReference type="InterPro" id="IPR000917">
    <property type="entry name" value="Sulfatase_N"/>
</dbReference>
<evidence type="ECO:0000313" key="3">
    <source>
        <dbReference type="EMBL" id="RKR12164.1"/>
    </source>
</evidence>
<dbReference type="EMBL" id="RBIQ01000009">
    <property type="protein sequence ID" value="RKR12164.1"/>
    <property type="molecule type" value="Genomic_DNA"/>
</dbReference>
<feature type="region of interest" description="Disordered" evidence="1">
    <location>
        <begin position="92"/>
        <end position="119"/>
    </location>
</feature>
<feature type="compositionally biased region" description="Polar residues" evidence="1">
    <location>
        <begin position="92"/>
        <end position="101"/>
    </location>
</feature>
<dbReference type="Pfam" id="PF00884">
    <property type="entry name" value="Sulfatase"/>
    <property type="match status" value="1"/>
</dbReference>
<gene>
    <name evidence="3" type="ORF">CLV91_2289</name>
</gene>
<dbReference type="CDD" id="cd16145">
    <property type="entry name" value="ARS_like"/>
    <property type="match status" value="1"/>
</dbReference>
<sequence length="489" mass="54712">MKLELNNRSIYILICILNTVLFLSCQNDKSKVVSKASKPNIIYILADDLGYGDLSSYGQEKFQTPNIDRLAERGIKFSEHYSGSTVCAPSRSSLMTGQHTGHTPIRGNKEIKGREGQTPMPAGSVTIAEILKGAGYSTGAFGKWGLGYIGSEGDPINQGFDTFYGYNCQRQAHRYYPTHLWKNDKKEMLEGNNLTNIVTYAPDKIQEETLKFLEDNKDKPFFAYVPLVLPHAELISPNDSLLQKYIGKYDEVPYKNGSDYGKDIVEAKYCNTETPYAAFASMVDRMDIYVGQIITKVKELGIENNTIIMFASDNGPHAAGGASPEYFNSAGGLKGIKRDLYEGGIRSPFIVVWPKKIKPGITTNHISAFWDVMPTVSEIANIDTPTNTDGISFLPTLLGQEKQEQHTYLYWEFNHKGGRQAVRKGKWKGILYNAIKDPKAKLELYDLYTDATESKNVADENPEIVAEIEQIIKESHVDSELFPFKLKSI</sequence>
<name>A0A495E5E6_9FLAO</name>
<evidence type="ECO:0000313" key="4">
    <source>
        <dbReference type="Proteomes" id="UP000269412"/>
    </source>
</evidence>
<dbReference type="Gene3D" id="3.30.1120.10">
    <property type="match status" value="1"/>
</dbReference>
<dbReference type="PANTHER" id="PTHR43751:SF3">
    <property type="entry name" value="SULFATASE N-TERMINAL DOMAIN-CONTAINING PROTEIN"/>
    <property type="match status" value="1"/>
</dbReference>
<feature type="domain" description="Sulfatase N-terminal" evidence="2">
    <location>
        <begin position="39"/>
        <end position="382"/>
    </location>
</feature>
<protein>
    <submittedName>
        <fullName evidence="3">Arylsulfatase A-like enzyme</fullName>
    </submittedName>
</protein>
<comment type="caution">
    <text evidence="3">The sequence shown here is derived from an EMBL/GenBank/DDBJ whole genome shotgun (WGS) entry which is preliminary data.</text>
</comment>
<dbReference type="InterPro" id="IPR017850">
    <property type="entry name" value="Alkaline_phosphatase_core_sf"/>
</dbReference>
<dbReference type="PROSITE" id="PS51257">
    <property type="entry name" value="PROKAR_LIPOPROTEIN"/>
    <property type="match status" value="1"/>
</dbReference>
<dbReference type="OrthoDB" id="9765065at2"/>
<dbReference type="Proteomes" id="UP000269412">
    <property type="component" value="Unassembled WGS sequence"/>
</dbReference>
<dbReference type="SUPFAM" id="SSF53649">
    <property type="entry name" value="Alkaline phosphatase-like"/>
    <property type="match status" value="1"/>
</dbReference>
<keyword evidence="4" id="KW-1185">Reference proteome</keyword>
<dbReference type="Gene3D" id="3.40.720.10">
    <property type="entry name" value="Alkaline Phosphatase, subunit A"/>
    <property type="match status" value="1"/>
</dbReference>
<organism evidence="3 4">
    <name type="scientific">Maribacter vaceletii</name>
    <dbReference type="NCBI Taxonomy" id="1206816"/>
    <lineage>
        <taxon>Bacteria</taxon>
        <taxon>Pseudomonadati</taxon>
        <taxon>Bacteroidota</taxon>
        <taxon>Flavobacteriia</taxon>
        <taxon>Flavobacteriales</taxon>
        <taxon>Flavobacteriaceae</taxon>
        <taxon>Maribacter</taxon>
    </lineage>
</organism>
<evidence type="ECO:0000256" key="1">
    <source>
        <dbReference type="SAM" id="MobiDB-lite"/>
    </source>
</evidence>
<reference evidence="3 4" key="1">
    <citation type="submission" date="2018-10" db="EMBL/GenBank/DDBJ databases">
        <title>Genomic Encyclopedia of Archaeal and Bacterial Type Strains, Phase II (KMG-II): from individual species to whole genera.</title>
        <authorList>
            <person name="Goeker M."/>
        </authorList>
    </citation>
    <scope>NUCLEOTIDE SEQUENCE [LARGE SCALE GENOMIC DNA]</scope>
    <source>
        <strain evidence="3 4">DSM 25230</strain>
    </source>
</reference>